<dbReference type="EMBL" id="ML170214">
    <property type="protein sequence ID" value="TDL17927.1"/>
    <property type="molecule type" value="Genomic_DNA"/>
</dbReference>
<dbReference type="Proteomes" id="UP000294933">
    <property type="component" value="Unassembled WGS sequence"/>
</dbReference>
<dbReference type="VEuPathDB" id="FungiDB:BD410DRAFT_515703"/>
<name>A0A4Y7PR50_9AGAM</name>
<sequence>MQEAQARGCFSPSTPLNMLQATLHDLILDSTDVITSIQYLDGFELREHTDGPSWDTAKADLCRRFLSSFTPNGLQSLIDFFTFEGADR</sequence>
<evidence type="ECO:0000313" key="1">
    <source>
        <dbReference type="EMBL" id="TDL17927.1"/>
    </source>
</evidence>
<evidence type="ECO:0000313" key="2">
    <source>
        <dbReference type="Proteomes" id="UP000294933"/>
    </source>
</evidence>
<proteinExistence type="predicted"/>
<dbReference type="AlphaFoldDB" id="A0A4Y7PR50"/>
<organism evidence="1 2">
    <name type="scientific">Rickenella mellea</name>
    <dbReference type="NCBI Taxonomy" id="50990"/>
    <lineage>
        <taxon>Eukaryota</taxon>
        <taxon>Fungi</taxon>
        <taxon>Dikarya</taxon>
        <taxon>Basidiomycota</taxon>
        <taxon>Agaricomycotina</taxon>
        <taxon>Agaricomycetes</taxon>
        <taxon>Hymenochaetales</taxon>
        <taxon>Rickenellaceae</taxon>
        <taxon>Rickenella</taxon>
    </lineage>
</organism>
<accession>A0A4Y7PR50</accession>
<protein>
    <submittedName>
        <fullName evidence="1">Uncharacterized protein</fullName>
    </submittedName>
</protein>
<reference evidence="1 2" key="1">
    <citation type="submission" date="2018-06" db="EMBL/GenBank/DDBJ databases">
        <title>A transcriptomic atlas of mushroom development highlights an independent origin of complex multicellularity.</title>
        <authorList>
            <consortium name="DOE Joint Genome Institute"/>
            <person name="Krizsan K."/>
            <person name="Almasi E."/>
            <person name="Merenyi Z."/>
            <person name="Sahu N."/>
            <person name="Viragh M."/>
            <person name="Koszo T."/>
            <person name="Mondo S."/>
            <person name="Kiss B."/>
            <person name="Balint B."/>
            <person name="Kues U."/>
            <person name="Barry K."/>
            <person name="Hegedus J.C."/>
            <person name="Henrissat B."/>
            <person name="Johnson J."/>
            <person name="Lipzen A."/>
            <person name="Ohm R."/>
            <person name="Nagy I."/>
            <person name="Pangilinan J."/>
            <person name="Yan J."/>
            <person name="Xiong Y."/>
            <person name="Grigoriev I.V."/>
            <person name="Hibbett D.S."/>
            <person name="Nagy L.G."/>
        </authorList>
    </citation>
    <scope>NUCLEOTIDE SEQUENCE [LARGE SCALE GENOMIC DNA]</scope>
    <source>
        <strain evidence="1 2">SZMC22713</strain>
    </source>
</reference>
<gene>
    <name evidence="1" type="ORF">BD410DRAFT_515703</name>
</gene>
<keyword evidence="2" id="KW-1185">Reference proteome</keyword>